<dbReference type="InterPro" id="IPR036962">
    <property type="entry name" value="Glyco_hydro_3_N_sf"/>
</dbReference>
<dbReference type="GO" id="GO:0004563">
    <property type="term" value="F:beta-N-acetylhexosaminidase activity"/>
    <property type="evidence" value="ECO:0007669"/>
    <property type="project" value="UniProtKB-EC"/>
</dbReference>
<evidence type="ECO:0000313" key="9">
    <source>
        <dbReference type="Proteomes" id="UP000754750"/>
    </source>
</evidence>
<dbReference type="Gene3D" id="3.20.20.300">
    <property type="entry name" value="Glycoside hydrolase, family 3, N-terminal domain"/>
    <property type="match status" value="1"/>
</dbReference>
<dbReference type="InterPro" id="IPR019800">
    <property type="entry name" value="Glyco_hydro_3_AS"/>
</dbReference>
<dbReference type="PANTHER" id="PTHR30480">
    <property type="entry name" value="BETA-HEXOSAMINIDASE-RELATED"/>
    <property type="match status" value="1"/>
</dbReference>
<dbReference type="InterPro" id="IPR050226">
    <property type="entry name" value="NagZ_Beta-hexosaminidase"/>
</dbReference>
<dbReference type="PANTHER" id="PTHR30480:SF13">
    <property type="entry name" value="BETA-HEXOSAMINIDASE"/>
    <property type="match status" value="1"/>
</dbReference>
<reference evidence="8" key="1">
    <citation type="submission" date="2019-04" db="EMBL/GenBank/DDBJ databases">
        <title>Evolution of Biomass-Degrading Anaerobic Consortia Revealed by Metagenomics.</title>
        <authorList>
            <person name="Peng X."/>
        </authorList>
    </citation>
    <scope>NUCLEOTIDE SEQUENCE</scope>
    <source>
        <strain evidence="8">SIG551</strain>
    </source>
</reference>
<comment type="catalytic activity">
    <reaction evidence="1">
        <text>Hydrolysis of terminal non-reducing N-acetyl-D-hexosamine residues in N-acetyl-beta-D-hexosaminides.</text>
        <dbReference type="EC" id="3.2.1.52"/>
    </reaction>
</comment>
<protein>
    <recommendedName>
        <fullName evidence="3">beta-N-acetylhexosaminidase</fullName>
        <ecNumber evidence="3">3.2.1.52</ecNumber>
    </recommendedName>
</protein>
<keyword evidence="5" id="KW-0326">Glycosidase</keyword>
<name>A0A928KSZ8_9FIRM</name>
<evidence type="ECO:0000256" key="5">
    <source>
        <dbReference type="ARBA" id="ARBA00023295"/>
    </source>
</evidence>
<feature type="domain" description="Glycoside hydrolase family 3 N-terminal" evidence="7">
    <location>
        <begin position="86"/>
        <end position="397"/>
    </location>
</feature>
<feature type="region of interest" description="Disordered" evidence="6">
    <location>
        <begin position="32"/>
        <end position="60"/>
    </location>
</feature>
<evidence type="ECO:0000259" key="7">
    <source>
        <dbReference type="Pfam" id="PF00933"/>
    </source>
</evidence>
<comment type="similarity">
    <text evidence="2">Belongs to the glycosyl hydrolase 3 family.</text>
</comment>
<gene>
    <name evidence="8" type="ORF">E7512_02125</name>
</gene>
<sequence length="407" mass="43068">MLVLAGILLAGAGAFALLGPFSPFVIQNPLPGVSQPGTPQTSAPSRSEPQSSEAASQASSVPVAEGTGIFKDAYPKAAQTLAGMSLKEKVGQVFLFRAPTEGEVQTITEYQPGGFFFGADSFKDKTPEQVRAMTQGCQEAGKVKMALAVDEEGGTVTRISQFPALSPKKFASPQVVYANGGMDGIRQDTLDKADFLLSYGLNVNLAPVADVTFDRSAYMFPRAFARNGTRTAEFVKTVVEAANSKTLSSTLKHFPGYGGNSDTHTGVATDNRSMESFRSSDFLPFQAGIEAGAQCVLVSHNIVTAMDAENPASLSPEVHRVLRDELGFTGIVMTDDLSMQGLRDRAGESSAAPAAFLAGNDLMLSSDISGDFNALYAAVQSGSVSQERLDDSVLRILAWKYTMGIIN</sequence>
<keyword evidence="4" id="KW-0378">Hydrolase</keyword>
<evidence type="ECO:0000256" key="3">
    <source>
        <dbReference type="ARBA" id="ARBA00012663"/>
    </source>
</evidence>
<dbReference type="SUPFAM" id="SSF51445">
    <property type="entry name" value="(Trans)glycosidases"/>
    <property type="match status" value="1"/>
</dbReference>
<evidence type="ECO:0000256" key="4">
    <source>
        <dbReference type="ARBA" id="ARBA00022801"/>
    </source>
</evidence>
<evidence type="ECO:0000256" key="6">
    <source>
        <dbReference type="SAM" id="MobiDB-lite"/>
    </source>
</evidence>
<dbReference type="InterPro" id="IPR017853">
    <property type="entry name" value="GH"/>
</dbReference>
<comment type="caution">
    <text evidence="8">The sequence shown here is derived from an EMBL/GenBank/DDBJ whole genome shotgun (WGS) entry which is preliminary data.</text>
</comment>
<dbReference type="Pfam" id="PF00933">
    <property type="entry name" value="Glyco_hydro_3"/>
    <property type="match status" value="1"/>
</dbReference>
<accession>A0A928KSZ8</accession>
<proteinExistence type="inferred from homology"/>
<feature type="compositionally biased region" description="Low complexity" evidence="6">
    <location>
        <begin position="42"/>
        <end position="60"/>
    </location>
</feature>
<dbReference type="EC" id="3.2.1.52" evidence="3"/>
<dbReference type="PROSITE" id="PS00775">
    <property type="entry name" value="GLYCOSYL_HYDROL_F3"/>
    <property type="match status" value="1"/>
</dbReference>
<evidence type="ECO:0000313" key="8">
    <source>
        <dbReference type="EMBL" id="MBE6832376.1"/>
    </source>
</evidence>
<evidence type="ECO:0000256" key="2">
    <source>
        <dbReference type="ARBA" id="ARBA00005336"/>
    </source>
</evidence>
<dbReference type="AlphaFoldDB" id="A0A928KSZ8"/>
<dbReference type="InterPro" id="IPR001764">
    <property type="entry name" value="Glyco_hydro_3_N"/>
</dbReference>
<organism evidence="8 9">
    <name type="scientific">Faecalispora sporosphaeroides</name>
    <dbReference type="NCBI Taxonomy" id="1549"/>
    <lineage>
        <taxon>Bacteria</taxon>
        <taxon>Bacillati</taxon>
        <taxon>Bacillota</taxon>
        <taxon>Clostridia</taxon>
        <taxon>Eubacteriales</taxon>
        <taxon>Oscillospiraceae</taxon>
        <taxon>Faecalispora</taxon>
    </lineage>
</organism>
<dbReference type="Proteomes" id="UP000754750">
    <property type="component" value="Unassembled WGS sequence"/>
</dbReference>
<dbReference type="EMBL" id="SVNY01000001">
    <property type="protein sequence ID" value="MBE6832376.1"/>
    <property type="molecule type" value="Genomic_DNA"/>
</dbReference>
<evidence type="ECO:0000256" key="1">
    <source>
        <dbReference type="ARBA" id="ARBA00001231"/>
    </source>
</evidence>
<dbReference type="GO" id="GO:0009254">
    <property type="term" value="P:peptidoglycan turnover"/>
    <property type="evidence" value="ECO:0007669"/>
    <property type="project" value="TreeGrafter"/>
</dbReference>
<dbReference type="GO" id="GO:0005975">
    <property type="term" value="P:carbohydrate metabolic process"/>
    <property type="evidence" value="ECO:0007669"/>
    <property type="project" value="InterPro"/>
</dbReference>